<dbReference type="InterPro" id="IPR029033">
    <property type="entry name" value="His_PPase_superfam"/>
</dbReference>
<dbReference type="Gene3D" id="3.40.50.1240">
    <property type="entry name" value="Phosphoglycerate mutase-like"/>
    <property type="match status" value="1"/>
</dbReference>
<dbReference type="RefSeq" id="WP_088000672.1">
    <property type="nucleotide sequence ID" value="NZ_BMHB01000002.1"/>
</dbReference>
<dbReference type="GO" id="GO:0005737">
    <property type="term" value="C:cytoplasm"/>
    <property type="evidence" value="ECO:0007669"/>
    <property type="project" value="TreeGrafter"/>
</dbReference>
<name>A0A8J3ALU5_9BACI</name>
<gene>
    <name evidence="3" type="ORF">GCM10007380_31140</name>
</gene>
<dbReference type="CDD" id="cd07067">
    <property type="entry name" value="HP_PGM_like"/>
    <property type="match status" value="1"/>
</dbReference>
<accession>A0A8J3ALU5</accession>
<dbReference type="PANTHER" id="PTHR48100:SF1">
    <property type="entry name" value="HISTIDINE PHOSPHATASE FAMILY PROTEIN-RELATED"/>
    <property type="match status" value="1"/>
</dbReference>
<dbReference type="InterPro" id="IPR050275">
    <property type="entry name" value="PGM_Phosphatase"/>
</dbReference>
<feature type="active site" description="Proton donor/acceptor" evidence="1">
    <location>
        <position position="82"/>
    </location>
</feature>
<dbReference type="GO" id="GO:0016791">
    <property type="term" value="F:phosphatase activity"/>
    <property type="evidence" value="ECO:0007669"/>
    <property type="project" value="TreeGrafter"/>
</dbReference>
<evidence type="ECO:0000256" key="2">
    <source>
        <dbReference type="PIRSR" id="PIRSR613078-2"/>
    </source>
</evidence>
<keyword evidence="4" id="KW-1185">Reference proteome</keyword>
<feature type="binding site" evidence="2">
    <location>
        <position position="58"/>
    </location>
    <ligand>
        <name>substrate</name>
    </ligand>
</feature>
<dbReference type="Proteomes" id="UP000626244">
    <property type="component" value="Unassembled WGS sequence"/>
</dbReference>
<dbReference type="PANTHER" id="PTHR48100">
    <property type="entry name" value="BROAD-SPECIFICITY PHOSPHATASE YOR283W-RELATED"/>
    <property type="match status" value="1"/>
</dbReference>
<dbReference type="EMBL" id="BMHB01000002">
    <property type="protein sequence ID" value="GGI16073.1"/>
    <property type="molecule type" value="Genomic_DNA"/>
</dbReference>
<feature type="active site" description="Tele-phosphohistidine intermediate" evidence="1">
    <location>
        <position position="8"/>
    </location>
</feature>
<evidence type="ECO:0000313" key="3">
    <source>
        <dbReference type="EMBL" id="GGI16073.1"/>
    </source>
</evidence>
<organism evidence="3 4">
    <name type="scientific">Gottfriedia solisilvae</name>
    <dbReference type="NCBI Taxonomy" id="1516104"/>
    <lineage>
        <taxon>Bacteria</taxon>
        <taxon>Bacillati</taxon>
        <taxon>Bacillota</taxon>
        <taxon>Bacilli</taxon>
        <taxon>Bacillales</taxon>
        <taxon>Bacillaceae</taxon>
        <taxon>Gottfriedia</taxon>
    </lineage>
</organism>
<comment type="caution">
    <text evidence="3">The sequence shown here is derived from an EMBL/GenBank/DDBJ whole genome shotgun (WGS) entry which is preliminary data.</text>
</comment>
<protein>
    <submittedName>
        <fullName evidence="3">Phosphoglycerate mutase</fullName>
    </submittedName>
</protein>
<dbReference type="OrthoDB" id="9782128at2"/>
<dbReference type="SUPFAM" id="SSF53254">
    <property type="entry name" value="Phosphoglycerate mutase-like"/>
    <property type="match status" value="1"/>
</dbReference>
<dbReference type="Pfam" id="PF00300">
    <property type="entry name" value="His_Phos_1"/>
    <property type="match status" value="1"/>
</dbReference>
<proteinExistence type="predicted"/>
<evidence type="ECO:0000256" key="1">
    <source>
        <dbReference type="PIRSR" id="PIRSR613078-1"/>
    </source>
</evidence>
<dbReference type="AlphaFoldDB" id="A0A8J3ALU5"/>
<dbReference type="InterPro" id="IPR013078">
    <property type="entry name" value="His_Pase_superF_clade-1"/>
</dbReference>
<evidence type="ECO:0000313" key="4">
    <source>
        <dbReference type="Proteomes" id="UP000626244"/>
    </source>
</evidence>
<reference evidence="4" key="1">
    <citation type="journal article" date="2019" name="Int. J. Syst. Evol. Microbiol.">
        <title>The Global Catalogue of Microorganisms (GCM) 10K type strain sequencing project: providing services to taxonomists for standard genome sequencing and annotation.</title>
        <authorList>
            <consortium name="The Broad Institute Genomics Platform"/>
            <consortium name="The Broad Institute Genome Sequencing Center for Infectious Disease"/>
            <person name="Wu L."/>
            <person name="Ma J."/>
        </authorList>
    </citation>
    <scope>NUCLEOTIDE SEQUENCE [LARGE SCALE GENOMIC DNA]</scope>
    <source>
        <strain evidence="4">CGMCC 1.14993</strain>
    </source>
</reference>
<sequence>MEILLIRHGQSEADILNVHEGRADFSLTELGIKQVQKMSKRVHNDFAPELIWSSTLKRAKETAIILAEEIGSELHFEDDLMEHNNGVLAGLSFEEAKKIPIPKYPHESVENGESHIEFRMRMEIIFSRIIVQSSSYKRIAIVAHGGVINNLLHSFLKMPIETEFGFYTGDSGIHLIEINEKGRYIRFLNDTNHIKKS</sequence>
<dbReference type="SMART" id="SM00855">
    <property type="entry name" value="PGAM"/>
    <property type="match status" value="1"/>
</dbReference>